<dbReference type="OrthoDB" id="9808686at2"/>
<dbReference type="InterPro" id="IPR051449">
    <property type="entry name" value="ABC-2_transporter_component"/>
</dbReference>
<dbReference type="EMBL" id="ANIE01000002">
    <property type="protein sequence ID" value="KEF32826.1"/>
    <property type="molecule type" value="Genomic_DNA"/>
</dbReference>
<comment type="similarity">
    <text evidence="2 8">Belongs to the ABC-2 integral membrane protein family.</text>
</comment>
<dbReference type="PATRIC" id="fig|1137280.3.peg.204"/>
<evidence type="ECO:0000313" key="11">
    <source>
        <dbReference type="Proteomes" id="UP000035057"/>
    </source>
</evidence>
<dbReference type="Pfam" id="PF12698">
    <property type="entry name" value="ABC2_membrane_3"/>
    <property type="match status" value="1"/>
</dbReference>
<keyword evidence="4 8" id="KW-1003">Cell membrane</keyword>
<dbReference type="RefSeq" id="WP_036127872.1">
    <property type="nucleotide sequence ID" value="NZ_ANIE01000002.1"/>
</dbReference>
<evidence type="ECO:0000256" key="5">
    <source>
        <dbReference type="ARBA" id="ARBA00022692"/>
    </source>
</evidence>
<reference evidence="10 11" key="1">
    <citation type="submission" date="2012-12" db="EMBL/GenBank/DDBJ databases">
        <title>Genome assembly of Marinobacter sp. AK21.</title>
        <authorList>
            <person name="Khatri I."/>
            <person name="Kumar R."/>
            <person name="Vaidya B."/>
            <person name="Subramanian S."/>
            <person name="Pinnaka A."/>
        </authorList>
    </citation>
    <scope>NUCLEOTIDE SEQUENCE [LARGE SCALE GENOMIC DNA]</scope>
    <source>
        <strain evidence="10 11">AK21</strain>
    </source>
</reference>
<feature type="transmembrane region" description="Helical" evidence="8">
    <location>
        <begin position="303"/>
        <end position="325"/>
    </location>
</feature>
<evidence type="ECO:0000256" key="1">
    <source>
        <dbReference type="ARBA" id="ARBA00004651"/>
    </source>
</evidence>
<evidence type="ECO:0000256" key="8">
    <source>
        <dbReference type="RuleBase" id="RU361157"/>
    </source>
</evidence>
<feature type="transmembrane region" description="Helical" evidence="8">
    <location>
        <begin position="210"/>
        <end position="239"/>
    </location>
</feature>
<evidence type="ECO:0000313" key="10">
    <source>
        <dbReference type="EMBL" id="KEF32826.1"/>
    </source>
</evidence>
<dbReference type="PANTHER" id="PTHR30294:SF44">
    <property type="entry name" value="MULTIDRUG ABC TRANSPORTER PERMEASE YBHR-RELATED"/>
    <property type="match status" value="1"/>
</dbReference>
<dbReference type="PRINTS" id="PR00164">
    <property type="entry name" value="ABC2TRNSPORT"/>
</dbReference>
<dbReference type="STRING" id="1137280.D777_00388"/>
<dbReference type="InterPro" id="IPR013525">
    <property type="entry name" value="ABC2_TM"/>
</dbReference>
<evidence type="ECO:0000256" key="7">
    <source>
        <dbReference type="ARBA" id="ARBA00023136"/>
    </source>
</evidence>
<evidence type="ECO:0000256" key="6">
    <source>
        <dbReference type="ARBA" id="ARBA00022989"/>
    </source>
</evidence>
<dbReference type="GO" id="GO:0043190">
    <property type="term" value="C:ATP-binding cassette (ABC) transporter complex"/>
    <property type="evidence" value="ECO:0007669"/>
    <property type="project" value="InterPro"/>
</dbReference>
<dbReference type="Gene3D" id="3.40.1710.10">
    <property type="entry name" value="abc type-2 transporter like domain"/>
    <property type="match status" value="1"/>
</dbReference>
<keyword evidence="5 8" id="KW-0812">Transmembrane</keyword>
<feature type="transmembrane region" description="Helical" evidence="8">
    <location>
        <begin position="245"/>
        <end position="269"/>
    </location>
</feature>
<protein>
    <recommendedName>
        <fullName evidence="8">Transport permease protein</fullName>
    </recommendedName>
</protein>
<organism evidence="10 11">
    <name type="scientific">Marinobacter nitratireducens</name>
    <dbReference type="NCBI Taxonomy" id="1137280"/>
    <lineage>
        <taxon>Bacteria</taxon>
        <taxon>Pseudomonadati</taxon>
        <taxon>Pseudomonadota</taxon>
        <taxon>Gammaproteobacteria</taxon>
        <taxon>Pseudomonadales</taxon>
        <taxon>Marinobacteraceae</taxon>
        <taxon>Marinobacter</taxon>
    </lineage>
</organism>
<dbReference type="InterPro" id="IPR047817">
    <property type="entry name" value="ABC2_TM_bact-type"/>
</dbReference>
<proteinExistence type="inferred from homology"/>
<keyword evidence="11" id="KW-1185">Reference proteome</keyword>
<evidence type="ECO:0000256" key="4">
    <source>
        <dbReference type="ARBA" id="ARBA00022475"/>
    </source>
</evidence>
<evidence type="ECO:0000256" key="2">
    <source>
        <dbReference type="ARBA" id="ARBA00007783"/>
    </source>
</evidence>
<dbReference type="Proteomes" id="UP000035057">
    <property type="component" value="Unassembled WGS sequence"/>
</dbReference>
<dbReference type="PROSITE" id="PS51012">
    <property type="entry name" value="ABC_TM2"/>
    <property type="match status" value="1"/>
</dbReference>
<dbReference type="InterPro" id="IPR000412">
    <property type="entry name" value="ABC_2_transport"/>
</dbReference>
<feature type="transmembrane region" description="Helical" evidence="8">
    <location>
        <begin position="337"/>
        <end position="355"/>
    </location>
</feature>
<sequence length="360" mass="38775">MNASRLLAQILKELLSLLRDPRARAILVLPPLLQLMIFSFAATLEVRNATIAVFNEDSGQPAETFVSAVTHAGFVGRVIPVFDQQHQDDVIERGEALLALHIPEEFSRLRLAGEAAPVQVILDGQQANTAQVALSYLQAIAMAQADAEEPIVLRHAFNPNLTYQWYVVPSLSGILSMFIALVVTALSIARERELGTFDQLLVSPTTPAEIILAKCLPAVLVGFVMGSIMISAALLLFRVPFTGSLLWLAGALGLFMVSVVGIGLMISAVSKTQQQAILGAFAIGVPMVLMSGFATPVENMPLILQWVSQAIPLTHFLVIVQGSFLKAIPESVVLSHLWPMAVTALVTLMGATLVVQRRLS</sequence>
<evidence type="ECO:0000256" key="3">
    <source>
        <dbReference type="ARBA" id="ARBA00022448"/>
    </source>
</evidence>
<gene>
    <name evidence="10" type="ORF">D777_00388</name>
</gene>
<comment type="caution">
    <text evidence="10">The sequence shown here is derived from an EMBL/GenBank/DDBJ whole genome shotgun (WGS) entry which is preliminary data.</text>
</comment>
<feature type="domain" description="ABC transmembrane type-2" evidence="9">
    <location>
        <begin position="118"/>
        <end position="358"/>
    </location>
</feature>
<dbReference type="PANTHER" id="PTHR30294">
    <property type="entry name" value="MEMBRANE COMPONENT OF ABC TRANSPORTER YHHJ-RELATED"/>
    <property type="match status" value="1"/>
</dbReference>
<evidence type="ECO:0000259" key="9">
    <source>
        <dbReference type="PROSITE" id="PS51012"/>
    </source>
</evidence>
<dbReference type="AlphaFoldDB" id="A0A072N5N4"/>
<keyword evidence="6 8" id="KW-1133">Transmembrane helix</keyword>
<keyword evidence="7 8" id="KW-0472">Membrane</keyword>
<keyword evidence="3 8" id="KW-0813">Transport</keyword>
<accession>A0A072N5N4</accession>
<dbReference type="GO" id="GO:0140359">
    <property type="term" value="F:ABC-type transporter activity"/>
    <property type="evidence" value="ECO:0007669"/>
    <property type="project" value="InterPro"/>
</dbReference>
<name>A0A072N5N4_9GAMM</name>
<feature type="transmembrane region" description="Helical" evidence="8">
    <location>
        <begin position="276"/>
        <end position="297"/>
    </location>
</feature>
<comment type="subcellular location">
    <subcellularLocation>
        <location evidence="8">Cell inner membrane</location>
        <topology evidence="8">Multi-pass membrane protein</topology>
    </subcellularLocation>
    <subcellularLocation>
        <location evidence="1">Cell membrane</location>
        <topology evidence="1">Multi-pass membrane protein</topology>
    </subcellularLocation>
</comment>
<feature type="transmembrane region" description="Helical" evidence="8">
    <location>
        <begin position="163"/>
        <end position="189"/>
    </location>
</feature>